<name>A0AAV9DJ42_ACOCL</name>
<gene>
    <name evidence="1" type="ORF">QJS10_CPB13g01251</name>
</gene>
<organism evidence="1 2">
    <name type="scientific">Acorus calamus</name>
    <name type="common">Sweet flag</name>
    <dbReference type="NCBI Taxonomy" id="4465"/>
    <lineage>
        <taxon>Eukaryota</taxon>
        <taxon>Viridiplantae</taxon>
        <taxon>Streptophyta</taxon>
        <taxon>Embryophyta</taxon>
        <taxon>Tracheophyta</taxon>
        <taxon>Spermatophyta</taxon>
        <taxon>Magnoliopsida</taxon>
        <taxon>Liliopsida</taxon>
        <taxon>Acoraceae</taxon>
        <taxon>Acorus</taxon>
    </lineage>
</organism>
<accession>A0AAV9DJ42</accession>
<sequence length="151" mass="16951">MWGFFGDSDSVLALAGSAGSSLGRVVGSRSWLRHLTAAQEDSKGCVIATCFFEKQEKLGWDLIAYVGEFVGSPLWDTDIPYTELVSCFRVASRARKRCIIHKFTSMSSRNAVQRMDTDEDAKLEINLIIMVLLERLITYEASYLNKQTVQD</sequence>
<reference evidence="1" key="1">
    <citation type="journal article" date="2023" name="Nat. Commun.">
        <title>Diploid and tetraploid genomes of Acorus and the evolution of monocots.</title>
        <authorList>
            <person name="Ma L."/>
            <person name="Liu K.W."/>
            <person name="Li Z."/>
            <person name="Hsiao Y.Y."/>
            <person name="Qi Y."/>
            <person name="Fu T."/>
            <person name="Tang G.D."/>
            <person name="Zhang D."/>
            <person name="Sun W.H."/>
            <person name="Liu D.K."/>
            <person name="Li Y."/>
            <person name="Chen G.Z."/>
            <person name="Liu X.D."/>
            <person name="Liao X.Y."/>
            <person name="Jiang Y.T."/>
            <person name="Yu X."/>
            <person name="Hao Y."/>
            <person name="Huang J."/>
            <person name="Zhao X.W."/>
            <person name="Ke S."/>
            <person name="Chen Y.Y."/>
            <person name="Wu W.L."/>
            <person name="Hsu J.L."/>
            <person name="Lin Y.F."/>
            <person name="Huang M.D."/>
            <person name="Li C.Y."/>
            <person name="Huang L."/>
            <person name="Wang Z.W."/>
            <person name="Zhao X."/>
            <person name="Zhong W.Y."/>
            <person name="Peng D.H."/>
            <person name="Ahmad S."/>
            <person name="Lan S."/>
            <person name="Zhang J.S."/>
            <person name="Tsai W.C."/>
            <person name="Van de Peer Y."/>
            <person name="Liu Z.J."/>
        </authorList>
    </citation>
    <scope>NUCLEOTIDE SEQUENCE</scope>
    <source>
        <strain evidence="1">CP</strain>
    </source>
</reference>
<dbReference type="EMBL" id="JAUJYO010000013">
    <property type="protein sequence ID" value="KAK1300293.1"/>
    <property type="molecule type" value="Genomic_DNA"/>
</dbReference>
<reference evidence="1" key="2">
    <citation type="submission" date="2023-06" db="EMBL/GenBank/DDBJ databases">
        <authorList>
            <person name="Ma L."/>
            <person name="Liu K.-W."/>
            <person name="Li Z."/>
            <person name="Hsiao Y.-Y."/>
            <person name="Qi Y."/>
            <person name="Fu T."/>
            <person name="Tang G."/>
            <person name="Zhang D."/>
            <person name="Sun W.-H."/>
            <person name="Liu D.-K."/>
            <person name="Li Y."/>
            <person name="Chen G.-Z."/>
            <person name="Liu X.-D."/>
            <person name="Liao X.-Y."/>
            <person name="Jiang Y.-T."/>
            <person name="Yu X."/>
            <person name="Hao Y."/>
            <person name="Huang J."/>
            <person name="Zhao X.-W."/>
            <person name="Ke S."/>
            <person name="Chen Y.-Y."/>
            <person name="Wu W.-L."/>
            <person name="Hsu J.-L."/>
            <person name="Lin Y.-F."/>
            <person name="Huang M.-D."/>
            <person name="Li C.-Y."/>
            <person name="Huang L."/>
            <person name="Wang Z.-W."/>
            <person name="Zhao X."/>
            <person name="Zhong W.-Y."/>
            <person name="Peng D.-H."/>
            <person name="Ahmad S."/>
            <person name="Lan S."/>
            <person name="Zhang J.-S."/>
            <person name="Tsai W.-C."/>
            <person name="Van De Peer Y."/>
            <person name="Liu Z.-J."/>
        </authorList>
    </citation>
    <scope>NUCLEOTIDE SEQUENCE</scope>
    <source>
        <strain evidence="1">CP</strain>
        <tissue evidence="1">Leaves</tissue>
    </source>
</reference>
<proteinExistence type="predicted"/>
<evidence type="ECO:0000313" key="2">
    <source>
        <dbReference type="Proteomes" id="UP001180020"/>
    </source>
</evidence>
<dbReference type="Proteomes" id="UP001180020">
    <property type="component" value="Unassembled WGS sequence"/>
</dbReference>
<evidence type="ECO:0000313" key="1">
    <source>
        <dbReference type="EMBL" id="KAK1300293.1"/>
    </source>
</evidence>
<comment type="caution">
    <text evidence="1">The sequence shown here is derived from an EMBL/GenBank/DDBJ whole genome shotgun (WGS) entry which is preliminary data.</text>
</comment>
<protein>
    <submittedName>
        <fullName evidence="1">Uncharacterized protein</fullName>
    </submittedName>
</protein>
<dbReference type="AlphaFoldDB" id="A0AAV9DJ42"/>
<keyword evidence="2" id="KW-1185">Reference proteome</keyword>